<dbReference type="Gene3D" id="3.10.450.80">
    <property type="match status" value="1"/>
</dbReference>
<evidence type="ECO:0000256" key="4">
    <source>
        <dbReference type="RuleBase" id="RU000666"/>
    </source>
</evidence>
<dbReference type="AlphaFoldDB" id="A0A1D2JDA4"/>
<dbReference type="Proteomes" id="UP000242814">
    <property type="component" value="Unassembled WGS sequence"/>
</dbReference>
<accession>A0A1D2JDA4</accession>
<dbReference type="InterPro" id="IPR011332">
    <property type="entry name" value="Ribosomal_zn-bd"/>
</dbReference>
<evidence type="ECO:0000313" key="5">
    <source>
        <dbReference type="EMBL" id="ODH26913.1"/>
    </source>
</evidence>
<evidence type="ECO:0000256" key="3">
    <source>
        <dbReference type="ARBA" id="ARBA00023274"/>
    </source>
</evidence>
<dbReference type="EMBL" id="LZYO01000171">
    <property type="protein sequence ID" value="ODH26913.1"/>
    <property type="molecule type" value="Genomic_DNA"/>
</dbReference>
<dbReference type="PROSITE" id="PS01172">
    <property type="entry name" value="RIBOSOMAL_L44E"/>
    <property type="match status" value="1"/>
</dbReference>
<dbReference type="InterPro" id="IPR000552">
    <property type="entry name" value="Ribosomal_eL44"/>
</dbReference>
<comment type="caution">
    <text evidence="5">The sequence shown here is derived from an EMBL/GenBank/DDBJ whole genome shotgun (WGS) entry which is preliminary data.</text>
</comment>
<dbReference type="VEuPathDB" id="FungiDB:PABG_07277"/>
<dbReference type="SUPFAM" id="SSF57829">
    <property type="entry name" value="Zn-binding ribosomal proteins"/>
    <property type="match status" value="1"/>
</dbReference>
<comment type="similarity">
    <text evidence="1 4">Belongs to the eukaryotic ribosomal protein eL42 family.</text>
</comment>
<proteinExistence type="inferred from homology"/>
<dbReference type="GO" id="GO:1990904">
    <property type="term" value="C:ribonucleoprotein complex"/>
    <property type="evidence" value="ECO:0007669"/>
    <property type="project" value="UniProtKB-KW"/>
</dbReference>
<protein>
    <submittedName>
        <fullName evidence="5">60S ribosomal protein L44</fullName>
    </submittedName>
</protein>
<name>A0A1D2JDA4_PARBR</name>
<dbReference type="InterPro" id="IPR053708">
    <property type="entry name" value="Ribosomal_LSU_eL42"/>
</dbReference>
<keyword evidence="3 4" id="KW-0687">Ribonucleoprotein</keyword>
<evidence type="ECO:0000313" key="6">
    <source>
        <dbReference type="Proteomes" id="UP000242814"/>
    </source>
</evidence>
<dbReference type="VEuPathDB" id="FungiDB:PADG_05244"/>
<reference evidence="5 6" key="1">
    <citation type="submission" date="2016-06" db="EMBL/GenBank/DDBJ databases">
        <authorList>
            <person name="Kjaerup R.B."/>
            <person name="Dalgaard T.S."/>
            <person name="Juul-Madsen H.R."/>
        </authorList>
    </citation>
    <scope>NUCLEOTIDE SEQUENCE [LARGE SCALE GENOMIC DNA]</scope>
    <source>
        <strain evidence="5 6">Pb300</strain>
    </source>
</reference>
<dbReference type="Pfam" id="PF00935">
    <property type="entry name" value="Ribosomal_L44"/>
    <property type="match status" value="1"/>
</dbReference>
<dbReference type="GO" id="GO:0003735">
    <property type="term" value="F:structural constituent of ribosome"/>
    <property type="evidence" value="ECO:0007669"/>
    <property type="project" value="InterPro"/>
</dbReference>
<dbReference type="PANTHER" id="PTHR10369">
    <property type="entry name" value="60S RIBOSOMAL PROTEIN L36A/L44"/>
    <property type="match status" value="1"/>
</dbReference>
<evidence type="ECO:0000256" key="1">
    <source>
        <dbReference type="ARBA" id="ARBA00009364"/>
    </source>
</evidence>
<evidence type="ECO:0000256" key="2">
    <source>
        <dbReference type="ARBA" id="ARBA00022980"/>
    </source>
</evidence>
<keyword evidence="2 4" id="KW-0689">Ribosomal protein</keyword>
<organism evidence="5 6">
    <name type="scientific">Paracoccidioides brasiliensis</name>
    <dbReference type="NCBI Taxonomy" id="121759"/>
    <lineage>
        <taxon>Eukaryota</taxon>
        <taxon>Fungi</taxon>
        <taxon>Dikarya</taxon>
        <taxon>Ascomycota</taxon>
        <taxon>Pezizomycotina</taxon>
        <taxon>Eurotiomycetes</taxon>
        <taxon>Eurotiomycetidae</taxon>
        <taxon>Onygenales</taxon>
        <taxon>Ajellomycetaceae</taxon>
        <taxon>Paracoccidioides</taxon>
    </lineage>
</organism>
<dbReference type="VEuPathDB" id="FungiDB:PADG_11899"/>
<dbReference type="VEuPathDB" id="FungiDB:PABG_07278"/>
<dbReference type="FunFam" id="3.10.450.80:FF:000001">
    <property type="entry name" value="60S ribosomal protein L44"/>
    <property type="match status" value="1"/>
</dbReference>
<dbReference type="GO" id="GO:0005840">
    <property type="term" value="C:ribosome"/>
    <property type="evidence" value="ECO:0007669"/>
    <property type="project" value="UniProtKB-KW"/>
</dbReference>
<sequence>MMNPEFEGWTNMTLAKLEGPAREPSFENPQKLHRLFGHVHHFTSGSPHGVIQTRKRNVAPSKDLMQSLRHTFKLWDLKFWHLKFQALDFLPGISDVTQLPAKTSLASQQAHGKVTCCLFGYAMDAEDDPGVQCNQGLGDTWTEERLRTLRTPIDITQLDHPVNSVKMVNVPKTRRTYCKSKECKKHTQHKVTQYKAGKASLFAQGKRRYDRKQSGYGGQTKPVFRKKAKTTKKVVLRLECTVCKTKAQLALKRCKHFELGGDKKTKGAALVF</sequence>
<dbReference type="GO" id="GO:0006412">
    <property type="term" value="P:translation"/>
    <property type="evidence" value="ECO:0007669"/>
    <property type="project" value="InterPro"/>
</dbReference>
<dbReference type="VEuPathDB" id="FungiDB:PADG_11898"/>
<gene>
    <name evidence="5" type="ORF">ACO22_04366</name>
</gene>